<keyword evidence="2" id="KW-0336">GPI-anchor</keyword>
<feature type="chain" id="PRO_5045035984" evidence="10">
    <location>
        <begin position="27"/>
        <end position="205"/>
    </location>
</feature>
<comment type="subcellular location">
    <subcellularLocation>
        <location evidence="1">Cell membrane</location>
        <topology evidence="1">Lipid-anchor</topology>
        <topology evidence="1">GPI-anchor</topology>
    </subcellularLocation>
</comment>
<feature type="signal peptide" evidence="10">
    <location>
        <begin position="1"/>
        <end position="26"/>
    </location>
</feature>
<dbReference type="InterPro" id="IPR001799">
    <property type="entry name" value="Ephrin_RBD"/>
</dbReference>
<dbReference type="PRINTS" id="PR01347">
    <property type="entry name" value="EPHRIN"/>
</dbReference>
<dbReference type="PANTHER" id="PTHR11304">
    <property type="entry name" value="EPHRIN"/>
    <property type="match status" value="1"/>
</dbReference>
<evidence type="ECO:0000256" key="8">
    <source>
        <dbReference type="PROSITE-ProRule" id="PRU00884"/>
    </source>
</evidence>
<sequence length="205" mass="22506">MAPPPGPLLPLLLLLLRPLPPPPARAQDPSRQGDRHTVYWNRSNPRLQAGGRALEVALGDYLDVLCPHYEAPLPPEGRMERPVLLMVGGAGHAACDGRGGLRRWVCDRPAAPGGPLRFSEKFQRYTPFSLGFEFRPGHAYYYISTSPPSSMDRSCLRLTVYVRPTNETLYEAPEPIFTSNNSCGGAWPPHLALSAAPLLWTLLGS</sequence>
<keyword evidence="7" id="KW-0449">Lipoprotein</keyword>
<accession>A0ABM3WLM5</accession>
<feature type="domain" description="Ephrin RBD" evidence="11">
    <location>
        <begin position="33"/>
        <end position="166"/>
    </location>
</feature>
<dbReference type="InterPro" id="IPR008972">
    <property type="entry name" value="Cupredoxin"/>
</dbReference>
<protein>
    <submittedName>
        <fullName evidence="13">Ephrin-A2</fullName>
    </submittedName>
</protein>
<reference evidence="13" key="1">
    <citation type="submission" date="2025-08" db="UniProtKB">
        <authorList>
            <consortium name="RefSeq"/>
        </authorList>
    </citation>
    <scope>IDENTIFICATION</scope>
</reference>
<dbReference type="SUPFAM" id="SSF49503">
    <property type="entry name" value="Cupredoxins"/>
    <property type="match status" value="1"/>
</dbReference>
<proteinExistence type="inferred from homology"/>
<evidence type="ECO:0000259" key="11">
    <source>
        <dbReference type="PROSITE" id="PS51551"/>
    </source>
</evidence>
<dbReference type="GeneID" id="103115053"/>
<evidence type="ECO:0000256" key="10">
    <source>
        <dbReference type="SAM" id="SignalP"/>
    </source>
</evidence>
<dbReference type="InterPro" id="IPR031328">
    <property type="entry name" value="Ephrin"/>
</dbReference>
<evidence type="ECO:0000256" key="1">
    <source>
        <dbReference type="ARBA" id="ARBA00004609"/>
    </source>
</evidence>
<gene>
    <name evidence="13" type="primary">EFNA2</name>
</gene>
<evidence type="ECO:0000256" key="3">
    <source>
        <dbReference type="ARBA" id="ARBA00022729"/>
    </source>
</evidence>
<dbReference type="Gene3D" id="2.60.40.420">
    <property type="entry name" value="Cupredoxins - blue copper proteins"/>
    <property type="match status" value="1"/>
</dbReference>
<dbReference type="PROSITE" id="PS51551">
    <property type="entry name" value="EPHRIN_RBD_2"/>
    <property type="match status" value="1"/>
</dbReference>
<feature type="disulfide bond" evidence="8">
    <location>
        <begin position="66"/>
        <end position="106"/>
    </location>
</feature>
<evidence type="ECO:0000256" key="2">
    <source>
        <dbReference type="ARBA" id="ARBA00022622"/>
    </source>
</evidence>
<keyword evidence="4 9" id="KW-0472">Membrane</keyword>
<evidence type="ECO:0000256" key="6">
    <source>
        <dbReference type="ARBA" id="ARBA00023180"/>
    </source>
</evidence>
<dbReference type="PANTHER" id="PTHR11304:SF4">
    <property type="entry name" value="EPHRIN-A2"/>
    <property type="match status" value="1"/>
</dbReference>
<keyword evidence="5 8" id="KW-1015">Disulfide bond</keyword>
<evidence type="ECO:0000313" key="13">
    <source>
        <dbReference type="RefSeq" id="XP_060037466.1"/>
    </source>
</evidence>
<evidence type="ECO:0000313" key="12">
    <source>
        <dbReference type="Proteomes" id="UP001652624"/>
    </source>
</evidence>
<keyword evidence="12" id="KW-1185">Reference proteome</keyword>
<organism evidence="12 13">
    <name type="scientific">Erinaceus europaeus</name>
    <name type="common">Western European hedgehog</name>
    <dbReference type="NCBI Taxonomy" id="9365"/>
    <lineage>
        <taxon>Eukaryota</taxon>
        <taxon>Metazoa</taxon>
        <taxon>Chordata</taxon>
        <taxon>Craniata</taxon>
        <taxon>Vertebrata</taxon>
        <taxon>Euteleostomi</taxon>
        <taxon>Mammalia</taxon>
        <taxon>Eutheria</taxon>
        <taxon>Laurasiatheria</taxon>
        <taxon>Eulipotyphla</taxon>
        <taxon>Erinaceidae</taxon>
        <taxon>Erinaceinae</taxon>
        <taxon>Erinaceus</taxon>
    </lineage>
</organism>
<comment type="caution">
    <text evidence="8">Lacks conserved residue(s) required for the propagation of feature annotation.</text>
</comment>
<dbReference type="CDD" id="cd10425">
    <property type="entry name" value="Ephrin-A_Ectodomain"/>
    <property type="match status" value="1"/>
</dbReference>
<evidence type="ECO:0000256" key="5">
    <source>
        <dbReference type="ARBA" id="ARBA00023157"/>
    </source>
</evidence>
<evidence type="ECO:0000256" key="9">
    <source>
        <dbReference type="RuleBase" id="RU004375"/>
    </source>
</evidence>
<dbReference type="Pfam" id="PF00812">
    <property type="entry name" value="Ephrin"/>
    <property type="match status" value="1"/>
</dbReference>
<keyword evidence="6" id="KW-0325">Glycoprotein</keyword>
<comment type="similarity">
    <text evidence="8 9">Belongs to the ephrin family.</text>
</comment>
<dbReference type="InterPro" id="IPR034252">
    <property type="entry name" value="Ephrin-A_Ecto"/>
</dbReference>
<dbReference type="InterPro" id="IPR019765">
    <property type="entry name" value="Ephrin_CS"/>
</dbReference>
<evidence type="ECO:0000256" key="4">
    <source>
        <dbReference type="ARBA" id="ARBA00023136"/>
    </source>
</evidence>
<keyword evidence="3 10" id="KW-0732">Signal</keyword>
<dbReference type="RefSeq" id="XP_060037466.1">
    <property type="nucleotide sequence ID" value="XM_060181483.1"/>
</dbReference>
<dbReference type="Proteomes" id="UP001652624">
    <property type="component" value="Chromosome 23"/>
</dbReference>
<evidence type="ECO:0000256" key="7">
    <source>
        <dbReference type="ARBA" id="ARBA00023288"/>
    </source>
</evidence>
<name>A0ABM3WLM5_ERIEU</name>
<dbReference type="PROSITE" id="PS01299">
    <property type="entry name" value="EPHRIN_RBD_1"/>
    <property type="match status" value="1"/>
</dbReference>